<dbReference type="InterPro" id="IPR036855">
    <property type="entry name" value="Znf_CCCH_sf"/>
</dbReference>
<dbReference type="Proteomes" id="UP001194580">
    <property type="component" value="Unassembled WGS sequence"/>
</dbReference>
<dbReference type="InterPro" id="IPR036397">
    <property type="entry name" value="RNaseH_sf"/>
</dbReference>
<dbReference type="AlphaFoldDB" id="A0AAD4DAM6"/>
<organism evidence="8 9">
    <name type="scientific">Linnemannia exigua</name>
    <dbReference type="NCBI Taxonomy" id="604196"/>
    <lineage>
        <taxon>Eukaryota</taxon>
        <taxon>Fungi</taxon>
        <taxon>Fungi incertae sedis</taxon>
        <taxon>Mucoromycota</taxon>
        <taxon>Mortierellomycotina</taxon>
        <taxon>Mortierellomycetes</taxon>
        <taxon>Mortierellales</taxon>
        <taxon>Mortierellaceae</taxon>
        <taxon>Linnemannia</taxon>
    </lineage>
</organism>
<dbReference type="PROSITE" id="PS50103">
    <property type="entry name" value="ZF_C3H1"/>
    <property type="match status" value="1"/>
</dbReference>
<keyword evidence="3 5" id="KW-0863">Zinc-finger</keyword>
<dbReference type="SUPFAM" id="SSF53098">
    <property type="entry name" value="Ribonuclease H-like"/>
    <property type="match status" value="1"/>
</dbReference>
<evidence type="ECO:0000256" key="4">
    <source>
        <dbReference type="ARBA" id="ARBA00022833"/>
    </source>
</evidence>
<proteinExistence type="inferred from homology"/>
<evidence type="ECO:0000313" key="9">
    <source>
        <dbReference type="Proteomes" id="UP001194580"/>
    </source>
</evidence>
<dbReference type="SUPFAM" id="SSF90229">
    <property type="entry name" value="CCCH zinc finger"/>
    <property type="match status" value="1"/>
</dbReference>
<accession>A0AAD4DAM6</accession>
<dbReference type="GO" id="GO:0034472">
    <property type="term" value="P:snRNA 3'-end processing"/>
    <property type="evidence" value="ECO:0007669"/>
    <property type="project" value="TreeGrafter"/>
</dbReference>
<keyword evidence="9" id="KW-1185">Reference proteome</keyword>
<dbReference type="InterPro" id="IPR051181">
    <property type="entry name" value="CAF1_poly(A)_ribonucleases"/>
</dbReference>
<dbReference type="EMBL" id="JAAAIL010001040">
    <property type="protein sequence ID" value="KAG0271884.1"/>
    <property type="molecule type" value="Genomic_DNA"/>
</dbReference>
<dbReference type="GO" id="GO:0015030">
    <property type="term" value="C:Cajal body"/>
    <property type="evidence" value="ECO:0007669"/>
    <property type="project" value="TreeGrafter"/>
</dbReference>
<sequence length="534" mass="59129">MHTAPVPLPTYNQVTKHNLAQMQPMIVHLLKEAAFIALDAEFTGLGSSSQITRAKDIQERYQHLCALAKGHALVAFGLSLFVKTEPASSLKATNGQDDEGADGDDKNMDNDAGKGKRRRSNGFERAYKVHNFNFSMLIERDYMVSPNSMLFLAENGLDLNQWIMEGIPYTGGDRLANDGGRGNPNGIMRSIFKRIMTRQVPVVVHNGFLDLIFLYHSFYADLPPKLSTFLADLSDMFPGGLFDTKYISDYMTRERSSFLAYLFRKYEREDTRMQDAETPTKAYSTFDIQPRLPLPPLLDATVAEPVKPGSQVPYCEDYAFHGVCKKKMRCGKSHDLDLILDAEEMERDSKKRRKQKHEPSTLEAQTSLKPETEGTPGTTVESSEGTGSLLADPTAVVADSGSLTDKAITTSTTLDALATVDTGDAIEPVSTTPSKSAAASQHRSIGSLPLSASVATTTKSTENVVQPGEKFHSAYYDAFMTGTIFLHQLHQHEIETVETQAKNKIYLIGKSFPLTVEKSNFTKYSPSHERQRAL</sequence>
<evidence type="ECO:0000256" key="2">
    <source>
        <dbReference type="ARBA" id="ARBA00022723"/>
    </source>
</evidence>
<evidence type="ECO:0000256" key="3">
    <source>
        <dbReference type="ARBA" id="ARBA00022771"/>
    </source>
</evidence>
<dbReference type="InterPro" id="IPR012337">
    <property type="entry name" value="RNaseH-like_sf"/>
</dbReference>
<dbReference type="Pfam" id="PF04857">
    <property type="entry name" value="CAF1"/>
    <property type="match status" value="2"/>
</dbReference>
<protein>
    <submittedName>
        <fullName evidence="8">Target of EGR1, member 1 (Nuclear)</fullName>
    </submittedName>
</protein>
<gene>
    <name evidence="8" type="primary">TOE1</name>
    <name evidence="8" type="ORF">BGZ95_000248</name>
</gene>
<dbReference type="InterPro" id="IPR000571">
    <property type="entry name" value="Znf_CCCH"/>
</dbReference>
<dbReference type="GO" id="GO:0008270">
    <property type="term" value="F:zinc ion binding"/>
    <property type="evidence" value="ECO:0007669"/>
    <property type="project" value="UniProtKB-KW"/>
</dbReference>
<evidence type="ECO:0000259" key="7">
    <source>
        <dbReference type="PROSITE" id="PS50103"/>
    </source>
</evidence>
<comment type="caution">
    <text evidence="8">The sequence shown here is derived from an EMBL/GenBank/DDBJ whole genome shotgun (WGS) entry which is preliminary data.</text>
</comment>
<evidence type="ECO:0000256" key="1">
    <source>
        <dbReference type="ARBA" id="ARBA00008372"/>
    </source>
</evidence>
<name>A0AAD4DAM6_9FUNG</name>
<keyword evidence="2 5" id="KW-0479">Metal-binding</keyword>
<evidence type="ECO:0000313" key="8">
    <source>
        <dbReference type="EMBL" id="KAG0271884.1"/>
    </source>
</evidence>
<keyword evidence="4 5" id="KW-0862">Zinc</keyword>
<dbReference type="Gene3D" id="3.30.420.10">
    <property type="entry name" value="Ribonuclease H-like superfamily/Ribonuclease H"/>
    <property type="match status" value="2"/>
</dbReference>
<evidence type="ECO:0000256" key="5">
    <source>
        <dbReference type="PROSITE-ProRule" id="PRU00723"/>
    </source>
</evidence>
<evidence type="ECO:0000256" key="6">
    <source>
        <dbReference type="SAM" id="MobiDB-lite"/>
    </source>
</evidence>
<feature type="compositionally biased region" description="Basic and acidic residues" evidence="6">
    <location>
        <begin position="103"/>
        <end position="114"/>
    </location>
</feature>
<comment type="similarity">
    <text evidence="1">Belongs to the CAF1 family.</text>
</comment>
<feature type="compositionally biased region" description="Low complexity" evidence="6">
    <location>
        <begin position="373"/>
        <end position="388"/>
    </location>
</feature>
<dbReference type="PANTHER" id="PTHR15092:SF37">
    <property type="entry name" value="TARGET OF EGR1 PROTEIN 1"/>
    <property type="match status" value="1"/>
</dbReference>
<dbReference type="InterPro" id="IPR006941">
    <property type="entry name" value="RNase_CAF1"/>
</dbReference>
<feature type="region of interest" description="Disordered" evidence="6">
    <location>
        <begin position="347"/>
        <end position="389"/>
    </location>
</feature>
<dbReference type="GO" id="GO:0000175">
    <property type="term" value="F:3'-5'-RNA exonuclease activity"/>
    <property type="evidence" value="ECO:0007669"/>
    <property type="project" value="TreeGrafter"/>
</dbReference>
<feature type="zinc finger region" description="C3H1-type" evidence="5">
    <location>
        <begin position="309"/>
        <end position="337"/>
    </location>
</feature>
<feature type="domain" description="C3H1-type" evidence="7">
    <location>
        <begin position="309"/>
        <end position="337"/>
    </location>
</feature>
<dbReference type="GO" id="GO:0017069">
    <property type="term" value="F:snRNA binding"/>
    <property type="evidence" value="ECO:0007669"/>
    <property type="project" value="TreeGrafter"/>
</dbReference>
<dbReference type="PANTHER" id="PTHR15092">
    <property type="entry name" value="POLY A -SPECIFIC RIBONUCLEASE/TARGET OF EGR1, MEMBER 1"/>
    <property type="match status" value="1"/>
</dbReference>
<reference evidence="8" key="1">
    <citation type="journal article" date="2020" name="Fungal Divers.">
        <title>Resolving the Mortierellaceae phylogeny through synthesis of multi-gene phylogenetics and phylogenomics.</title>
        <authorList>
            <person name="Vandepol N."/>
            <person name="Liber J."/>
            <person name="Desiro A."/>
            <person name="Na H."/>
            <person name="Kennedy M."/>
            <person name="Barry K."/>
            <person name="Grigoriev I.V."/>
            <person name="Miller A.N."/>
            <person name="O'Donnell K."/>
            <person name="Stajich J.E."/>
            <person name="Bonito G."/>
        </authorList>
    </citation>
    <scope>NUCLEOTIDE SEQUENCE</scope>
    <source>
        <strain evidence="8">NRRL 28262</strain>
    </source>
</reference>
<feature type="region of interest" description="Disordered" evidence="6">
    <location>
        <begin position="89"/>
        <end position="119"/>
    </location>
</feature>